<gene>
    <name evidence="9" type="ORF">MYCIT1_LOCUS8603</name>
</gene>
<accession>A0AAD2Q1U3</accession>
<dbReference type="GO" id="GO:0048306">
    <property type="term" value="F:calcium-dependent protein binding"/>
    <property type="evidence" value="ECO:0007669"/>
    <property type="project" value="UniProtKB-ARBA"/>
</dbReference>
<dbReference type="InterPro" id="IPR011992">
    <property type="entry name" value="EF-hand-dom_pair"/>
</dbReference>
<feature type="domain" description="EF-hand" evidence="8">
    <location>
        <begin position="530"/>
        <end position="565"/>
    </location>
</feature>
<dbReference type="CDD" id="cd16180">
    <property type="entry name" value="EFh_PEF_Group_I"/>
    <property type="match status" value="1"/>
</dbReference>
<dbReference type="Pfam" id="PF13833">
    <property type="entry name" value="EF-hand_8"/>
    <property type="match status" value="1"/>
</dbReference>
<keyword evidence="7" id="KW-1133">Transmembrane helix</keyword>
<sequence>MALESLIGPVILLQIVGLAIPGLVVFRNPDSLSRAYLHGHNALTIVKDVKDFVKPRFETIGQEDADAVFVLNGESNDNGVACTQAHVPRFDLSNWLNMKVTLTPLRAQPLKKDRDESECYRIPPPKTSFVDKMERDVYIYDLGPEQKSLYIDWWHSDIGMKFVGLCPTSSVVEAVEFHPDHGPCTVGVSMILARLGAGFEQPQRMILNDILDPLIGHIPCPVLVISWPGYGNSKQPPVRPGGSHEKIPLRRPLVISHKTTVADLARQVADHLYVFSEMFSACFNPTIAHGIRLGPEGVKFEQLRLVRLYSLDAGCTWCAEVAIAYDLVVDRPPPSSHLHPPLSNNNLNMSYGGGYGGHSGHPPPPGGGGGYGRPGGYGPPAGGPTGGGGYGGPPAGGYGGAPGGGYGGPPGGGYGGAGAAGGGYGAAGGHAGGFAPPGGQGPPPGADPQLWNWFTSVDADRSGAITAPELERALINGDWTPFDLDTVKLLMTIFDTDRSGTIGFNEVCVEVLRELRPPADTRAQFAGLWKYIKDWQNVFKHFDRDRSGSIDGSELRDALAQFGFNLSPHLLVLVQRKYDPKATNSAPSHGMPSSAPAGISFDRFVRACVVVKQLSEAFGRIDTDRDGWIQIGYDQFMETVLQLP</sequence>
<dbReference type="EMBL" id="CAVNYO010000110">
    <property type="protein sequence ID" value="CAK5266695.1"/>
    <property type="molecule type" value="Genomic_DNA"/>
</dbReference>
<keyword evidence="4" id="KW-0677">Repeat</keyword>
<evidence type="ECO:0000313" key="10">
    <source>
        <dbReference type="Proteomes" id="UP001295794"/>
    </source>
</evidence>
<keyword evidence="10" id="KW-1185">Reference proteome</keyword>
<evidence type="ECO:0000256" key="7">
    <source>
        <dbReference type="SAM" id="Phobius"/>
    </source>
</evidence>
<dbReference type="Gene3D" id="1.10.238.10">
    <property type="entry name" value="EF-hand"/>
    <property type="match status" value="1"/>
</dbReference>
<comment type="subcellular location">
    <subcellularLocation>
        <location evidence="1">Cytoplasm</location>
    </subcellularLocation>
</comment>
<feature type="transmembrane region" description="Helical" evidence="7">
    <location>
        <begin position="6"/>
        <end position="26"/>
    </location>
</feature>
<dbReference type="GO" id="GO:0005509">
    <property type="term" value="F:calcium ion binding"/>
    <property type="evidence" value="ECO:0007669"/>
    <property type="project" value="InterPro"/>
</dbReference>
<comment type="caution">
    <text evidence="9">The sequence shown here is derived from an EMBL/GenBank/DDBJ whole genome shotgun (WGS) entry which is preliminary data.</text>
</comment>
<keyword evidence="3" id="KW-0479">Metal-binding</keyword>
<dbReference type="GO" id="GO:0005737">
    <property type="term" value="C:cytoplasm"/>
    <property type="evidence" value="ECO:0007669"/>
    <property type="project" value="UniProtKB-SubCell"/>
</dbReference>
<evidence type="ECO:0000259" key="8">
    <source>
        <dbReference type="PROSITE" id="PS50222"/>
    </source>
</evidence>
<dbReference type="Pfam" id="PF13405">
    <property type="entry name" value="EF-hand_6"/>
    <property type="match status" value="1"/>
</dbReference>
<reference evidence="9" key="1">
    <citation type="submission" date="2023-11" db="EMBL/GenBank/DDBJ databases">
        <authorList>
            <person name="De Vega J J."/>
            <person name="De Vega J J."/>
        </authorList>
    </citation>
    <scope>NUCLEOTIDE SEQUENCE</scope>
</reference>
<organism evidence="9 10">
    <name type="scientific">Mycena citricolor</name>
    <dbReference type="NCBI Taxonomy" id="2018698"/>
    <lineage>
        <taxon>Eukaryota</taxon>
        <taxon>Fungi</taxon>
        <taxon>Dikarya</taxon>
        <taxon>Basidiomycota</taxon>
        <taxon>Agaricomycotina</taxon>
        <taxon>Agaricomycetes</taxon>
        <taxon>Agaricomycetidae</taxon>
        <taxon>Agaricales</taxon>
        <taxon>Marasmiineae</taxon>
        <taxon>Mycenaceae</taxon>
        <taxon>Mycena</taxon>
    </lineage>
</organism>
<proteinExistence type="predicted"/>
<dbReference type="InterPro" id="IPR051426">
    <property type="entry name" value="Peflin/Sorcin_CaBP"/>
</dbReference>
<evidence type="ECO:0000256" key="6">
    <source>
        <dbReference type="SAM" id="MobiDB-lite"/>
    </source>
</evidence>
<evidence type="ECO:0000256" key="3">
    <source>
        <dbReference type="ARBA" id="ARBA00022723"/>
    </source>
</evidence>
<feature type="region of interest" description="Disordered" evidence="6">
    <location>
        <begin position="353"/>
        <end position="388"/>
    </location>
</feature>
<evidence type="ECO:0000313" key="9">
    <source>
        <dbReference type="EMBL" id="CAK5266695.1"/>
    </source>
</evidence>
<dbReference type="SUPFAM" id="SSF47473">
    <property type="entry name" value="EF-hand"/>
    <property type="match status" value="1"/>
</dbReference>
<name>A0AAD2Q1U3_9AGAR</name>
<evidence type="ECO:0000256" key="2">
    <source>
        <dbReference type="ARBA" id="ARBA00022490"/>
    </source>
</evidence>
<dbReference type="PROSITE" id="PS00018">
    <property type="entry name" value="EF_HAND_1"/>
    <property type="match status" value="3"/>
</dbReference>
<dbReference type="SMART" id="SM00054">
    <property type="entry name" value="EFh"/>
    <property type="match status" value="4"/>
</dbReference>
<keyword evidence="5" id="KW-0106">Calcium</keyword>
<dbReference type="InterPro" id="IPR002048">
    <property type="entry name" value="EF_hand_dom"/>
</dbReference>
<dbReference type="PANTHER" id="PTHR46212:SF3">
    <property type="entry name" value="GH27120P"/>
    <property type="match status" value="1"/>
</dbReference>
<evidence type="ECO:0000256" key="5">
    <source>
        <dbReference type="ARBA" id="ARBA00022837"/>
    </source>
</evidence>
<protein>
    <recommendedName>
        <fullName evidence="8">EF-hand domain-containing protein</fullName>
    </recommendedName>
</protein>
<feature type="domain" description="EF-hand" evidence="8">
    <location>
        <begin position="445"/>
        <end position="480"/>
    </location>
</feature>
<dbReference type="Proteomes" id="UP001295794">
    <property type="component" value="Unassembled WGS sequence"/>
</dbReference>
<dbReference type="PROSITE" id="PS50222">
    <property type="entry name" value="EF_HAND_2"/>
    <property type="match status" value="2"/>
</dbReference>
<dbReference type="InterPro" id="IPR018247">
    <property type="entry name" value="EF_Hand_1_Ca_BS"/>
</dbReference>
<feature type="compositionally biased region" description="Gly residues" evidence="6">
    <location>
        <begin position="367"/>
        <end position="388"/>
    </location>
</feature>
<keyword evidence="7" id="KW-0812">Transmembrane</keyword>
<dbReference type="PANTHER" id="PTHR46212">
    <property type="entry name" value="PEFLIN"/>
    <property type="match status" value="1"/>
</dbReference>
<dbReference type="AlphaFoldDB" id="A0AAD2Q1U3"/>
<evidence type="ECO:0000256" key="4">
    <source>
        <dbReference type="ARBA" id="ARBA00022737"/>
    </source>
</evidence>
<evidence type="ECO:0000256" key="1">
    <source>
        <dbReference type="ARBA" id="ARBA00004496"/>
    </source>
</evidence>
<keyword evidence="2" id="KW-0963">Cytoplasm</keyword>
<keyword evidence="7" id="KW-0472">Membrane</keyword>